<keyword evidence="2" id="KW-0378">Hydrolase</keyword>
<evidence type="ECO:0000313" key="2">
    <source>
        <dbReference type="EMBL" id="SDF92714.1"/>
    </source>
</evidence>
<organism evidence="2 3">
    <name type="scientific">Pedobacter terrae</name>
    <dbReference type="NCBI Taxonomy" id="405671"/>
    <lineage>
        <taxon>Bacteria</taxon>
        <taxon>Pseudomonadati</taxon>
        <taxon>Bacteroidota</taxon>
        <taxon>Sphingobacteriia</taxon>
        <taxon>Sphingobacteriales</taxon>
        <taxon>Sphingobacteriaceae</taxon>
        <taxon>Pedobacter</taxon>
    </lineage>
</organism>
<accession>A0A1G7Q2H7</accession>
<dbReference type="InterPro" id="IPR051532">
    <property type="entry name" value="Ester_Hydrolysis_Enzymes"/>
</dbReference>
<dbReference type="OrthoDB" id="9794725at2"/>
<dbReference type="Pfam" id="PF13472">
    <property type="entry name" value="Lipase_GDSL_2"/>
    <property type="match status" value="1"/>
</dbReference>
<dbReference type="PANTHER" id="PTHR30383">
    <property type="entry name" value="THIOESTERASE 1/PROTEASE 1/LYSOPHOSPHOLIPASE L1"/>
    <property type="match status" value="1"/>
</dbReference>
<feature type="domain" description="SGNH hydrolase-type esterase" evidence="1">
    <location>
        <begin position="192"/>
        <end position="365"/>
    </location>
</feature>
<gene>
    <name evidence="2" type="ORF">SAMN05421827_102141</name>
</gene>
<sequence length="381" mass="43059">MGNRILFWLFLATLLYPSLEVFGQTKSLYEAKYTPYIDLDEYMNPFWKTPILIDESVMVIQSGKEFSASLLFPAKKILSVTSADHSISYKQEVDWTLKDGKLKILTDLAIPTLKITDLQFNTLKTGLSMAAKKEGEYILFKEGLFFQSRQILVTYKKTRPSNWVGPRPFINKMKLARSKKRLKDRQSVKLCFYGNSIETGYNASGFIGGPPYMPGWPELVSWKLQQHFKSQITYYNPSVAGKMARWGAEQASALVSPGKPDVVIIGFGMNDGASHVSAEDFKNQISSIIKTVKSDHPLAEFILIAPMLANPLAVQDGLQGQYLQVLNQLASTDVEVVDMTGVHRELLRHKAYQDMTGNNVNHPNDYLSRWYAQMICGLFIK</sequence>
<dbReference type="InterPro" id="IPR013830">
    <property type="entry name" value="SGNH_hydro"/>
</dbReference>
<reference evidence="3" key="1">
    <citation type="submission" date="2016-10" db="EMBL/GenBank/DDBJ databases">
        <authorList>
            <person name="Varghese N."/>
            <person name="Submissions S."/>
        </authorList>
    </citation>
    <scope>NUCLEOTIDE SEQUENCE [LARGE SCALE GENOMIC DNA]</scope>
    <source>
        <strain evidence="3">DSM 17933</strain>
    </source>
</reference>
<protein>
    <submittedName>
        <fullName evidence="2">GDSL-like Lipase/Acylhydrolase family protein</fullName>
    </submittedName>
</protein>
<dbReference type="RefSeq" id="WP_090496986.1">
    <property type="nucleotide sequence ID" value="NZ_FNCH01000002.1"/>
</dbReference>
<evidence type="ECO:0000259" key="1">
    <source>
        <dbReference type="Pfam" id="PF13472"/>
    </source>
</evidence>
<dbReference type="EMBL" id="FNCH01000002">
    <property type="protein sequence ID" value="SDF92714.1"/>
    <property type="molecule type" value="Genomic_DNA"/>
</dbReference>
<dbReference type="GO" id="GO:0004622">
    <property type="term" value="F:phosphatidylcholine lysophospholipase activity"/>
    <property type="evidence" value="ECO:0007669"/>
    <property type="project" value="TreeGrafter"/>
</dbReference>
<dbReference type="AlphaFoldDB" id="A0A1G7Q2H7"/>
<proteinExistence type="predicted"/>
<dbReference type="Proteomes" id="UP000199643">
    <property type="component" value="Unassembled WGS sequence"/>
</dbReference>
<dbReference type="PANTHER" id="PTHR30383:SF5">
    <property type="entry name" value="SGNH HYDROLASE-TYPE ESTERASE DOMAIN-CONTAINING PROTEIN"/>
    <property type="match status" value="1"/>
</dbReference>
<name>A0A1G7Q2H7_9SPHI</name>
<dbReference type="SUPFAM" id="SSF52266">
    <property type="entry name" value="SGNH hydrolase"/>
    <property type="match status" value="1"/>
</dbReference>
<dbReference type="Gene3D" id="3.40.50.1110">
    <property type="entry name" value="SGNH hydrolase"/>
    <property type="match status" value="1"/>
</dbReference>
<evidence type="ECO:0000313" key="3">
    <source>
        <dbReference type="Proteomes" id="UP000199643"/>
    </source>
</evidence>
<dbReference type="STRING" id="405671.SAMN05421827_102141"/>
<dbReference type="InterPro" id="IPR036514">
    <property type="entry name" value="SGNH_hydro_sf"/>
</dbReference>
<keyword evidence="3" id="KW-1185">Reference proteome</keyword>